<dbReference type="GO" id="GO:0072344">
    <property type="term" value="P:rescue of stalled ribosome"/>
    <property type="evidence" value="ECO:0007669"/>
    <property type="project" value="UniProtKB-UniRule"/>
</dbReference>
<dbReference type="GO" id="GO:0061630">
    <property type="term" value="F:ubiquitin protein ligase activity"/>
    <property type="evidence" value="ECO:0007669"/>
    <property type="project" value="UniProtKB-UniRule"/>
</dbReference>
<dbReference type="SUPFAM" id="SSF48371">
    <property type="entry name" value="ARM repeat"/>
    <property type="match status" value="1"/>
</dbReference>
<name>A0A915KXQ4_ROMCU</name>
<dbReference type="GO" id="GO:0043023">
    <property type="term" value="F:ribosomal large subunit binding"/>
    <property type="evidence" value="ECO:0007669"/>
    <property type="project" value="TreeGrafter"/>
</dbReference>
<feature type="domain" description="E3 ubiquitin-protein ligase listerin N-terminal" evidence="2">
    <location>
        <begin position="50"/>
        <end position="210"/>
    </location>
</feature>
<protein>
    <recommendedName>
        <fullName evidence="1">E3 ubiquitin-protein ligase listerin</fullName>
        <ecNumber evidence="1">2.3.2.27</ecNumber>
    </recommendedName>
    <alternativeName>
        <fullName evidence="1">RING-type E3 ubiquitin transferase listerin</fullName>
    </alternativeName>
</protein>
<keyword evidence="1" id="KW-0479">Metal-binding</keyword>
<dbReference type="InterPro" id="IPR016024">
    <property type="entry name" value="ARM-type_fold"/>
</dbReference>
<evidence type="ECO:0000259" key="2">
    <source>
        <dbReference type="Pfam" id="PF22958"/>
    </source>
</evidence>
<keyword evidence="3" id="KW-1185">Reference proteome</keyword>
<evidence type="ECO:0000313" key="3">
    <source>
        <dbReference type="Proteomes" id="UP000887565"/>
    </source>
</evidence>
<keyword evidence="1" id="KW-0833">Ubl conjugation pathway</keyword>
<comment type="similarity">
    <text evidence="1">Belongs to the LTN1 family.</text>
</comment>
<dbReference type="Gene3D" id="1.25.10.10">
    <property type="entry name" value="Leucine-rich Repeat Variant"/>
    <property type="match status" value="1"/>
</dbReference>
<sequence>ALKELNECIVDGSDVDLSCALPLWAKNYTKCCLVRIPFCVNFLPVTNVFKDSDSKVREEANNVMKTFSEKLKRQLASQIKLIMPYLLICEHDAYSGVVSAAKSVLDAMFSSTDKRILALIFCKEIILNECADLCLNTEKFLKTDAQEAPTDDYSKETKELCIQRLIVCSLKVLTSLVKSLDDENLESLDLSFRKSIFEQPKFWSIMKHKNGQ</sequence>
<dbReference type="PANTHER" id="PTHR12389">
    <property type="entry name" value="ZINC FINGER PROTEIN 294"/>
    <property type="match status" value="1"/>
</dbReference>
<dbReference type="GO" id="GO:0005829">
    <property type="term" value="C:cytosol"/>
    <property type="evidence" value="ECO:0007669"/>
    <property type="project" value="UniProtKB-UniRule"/>
</dbReference>
<organism evidence="3 4">
    <name type="scientific">Romanomermis culicivorax</name>
    <name type="common">Nematode worm</name>
    <dbReference type="NCBI Taxonomy" id="13658"/>
    <lineage>
        <taxon>Eukaryota</taxon>
        <taxon>Metazoa</taxon>
        <taxon>Ecdysozoa</taxon>
        <taxon>Nematoda</taxon>
        <taxon>Enoplea</taxon>
        <taxon>Dorylaimia</taxon>
        <taxon>Mermithida</taxon>
        <taxon>Mermithoidea</taxon>
        <taxon>Mermithidae</taxon>
        <taxon>Romanomermis</taxon>
    </lineage>
</organism>
<proteinExistence type="inferred from homology"/>
<comment type="subunit">
    <text evidence="1">Component of the ribosome quality control complex (RQC).</text>
</comment>
<dbReference type="PANTHER" id="PTHR12389:SF0">
    <property type="entry name" value="E3 UBIQUITIN-PROTEIN LIGASE LISTERIN"/>
    <property type="match status" value="1"/>
</dbReference>
<evidence type="ECO:0000313" key="4">
    <source>
        <dbReference type="WBParaSite" id="nRc.2.0.1.t42286-RA"/>
    </source>
</evidence>
<dbReference type="Pfam" id="PF22958">
    <property type="entry name" value="Ltn1_1st"/>
    <property type="match status" value="1"/>
</dbReference>
<dbReference type="InterPro" id="IPR054476">
    <property type="entry name" value="Ltn1_N"/>
</dbReference>
<comment type="function">
    <text evidence="1">E3 ubiquitin-protein ligase. Component of the ribosome quality control complex (RQC), a ribosome-associated complex that mediates ubiquitination and extraction of incompletely synthesized nascent chains for proteasomal degradation.</text>
</comment>
<dbReference type="GO" id="GO:1990112">
    <property type="term" value="C:RQC complex"/>
    <property type="evidence" value="ECO:0007669"/>
    <property type="project" value="UniProtKB-UniRule"/>
</dbReference>
<keyword evidence="1" id="KW-0863">Zinc-finger</keyword>
<dbReference type="Proteomes" id="UP000887565">
    <property type="component" value="Unplaced"/>
</dbReference>
<keyword evidence="1" id="KW-0808">Transferase</keyword>
<dbReference type="InterPro" id="IPR039795">
    <property type="entry name" value="LTN1/Rkr1"/>
</dbReference>
<dbReference type="GO" id="GO:0008270">
    <property type="term" value="F:zinc ion binding"/>
    <property type="evidence" value="ECO:0007669"/>
    <property type="project" value="UniProtKB-KW"/>
</dbReference>
<evidence type="ECO:0000256" key="1">
    <source>
        <dbReference type="RuleBase" id="RU367090"/>
    </source>
</evidence>
<dbReference type="WBParaSite" id="nRc.2.0.1.t42286-RA">
    <property type="protein sequence ID" value="nRc.2.0.1.t42286-RA"/>
    <property type="gene ID" value="nRc.2.0.1.g42286"/>
</dbReference>
<accession>A0A915KXQ4</accession>
<reference evidence="4" key="1">
    <citation type="submission" date="2022-11" db="UniProtKB">
        <authorList>
            <consortium name="WormBaseParasite"/>
        </authorList>
    </citation>
    <scope>IDENTIFICATION</scope>
</reference>
<comment type="catalytic activity">
    <reaction evidence="1">
        <text>S-ubiquitinyl-[E2 ubiquitin-conjugating enzyme]-L-cysteine + [acceptor protein]-L-lysine = [E2 ubiquitin-conjugating enzyme]-L-cysteine + N(6)-ubiquitinyl-[acceptor protein]-L-lysine.</text>
        <dbReference type="EC" id="2.3.2.27"/>
    </reaction>
</comment>
<dbReference type="AlphaFoldDB" id="A0A915KXQ4"/>
<dbReference type="InterPro" id="IPR011989">
    <property type="entry name" value="ARM-like"/>
</dbReference>
<comment type="pathway">
    <text evidence="1">Protein modification; protein ubiquitination.</text>
</comment>
<dbReference type="EC" id="2.3.2.27" evidence="1"/>
<keyword evidence="1" id="KW-0862">Zinc</keyword>
<dbReference type="GO" id="GO:1990116">
    <property type="term" value="P:ribosome-associated ubiquitin-dependent protein catabolic process"/>
    <property type="evidence" value="ECO:0007669"/>
    <property type="project" value="UniProtKB-UniRule"/>
</dbReference>